<feature type="transmembrane region" description="Helical" evidence="1">
    <location>
        <begin position="15"/>
        <end position="34"/>
    </location>
</feature>
<dbReference type="Proteomes" id="UP000198832">
    <property type="component" value="Unassembled WGS sequence"/>
</dbReference>
<feature type="transmembrane region" description="Helical" evidence="1">
    <location>
        <begin position="102"/>
        <end position="121"/>
    </location>
</feature>
<proteinExistence type="predicted"/>
<sequence>MLYVALEERTEGPAWAGRIGAVLAGVSLALYGVLQAVDGVGNKQVDQAWMNATSSQKPTRFASAEAMRWLEWGVSSYHAYAIGLSLILLGSAGFAVRALPRAVPYLVALTGVVYVAEGWVAGSQGFNGTHSTLIIASWLLSLVWMVWLTVTTWRAPHAATAPSPAH</sequence>
<evidence type="ECO:0000313" key="2">
    <source>
        <dbReference type="EMBL" id="SFC94304.1"/>
    </source>
</evidence>
<reference evidence="2 3" key="1">
    <citation type="submission" date="2016-10" db="EMBL/GenBank/DDBJ databases">
        <authorList>
            <person name="de Groot N.N."/>
        </authorList>
    </citation>
    <scope>NUCLEOTIDE SEQUENCE [LARGE SCALE GENOMIC DNA]</scope>
    <source>
        <strain evidence="2 3">CGMCC 1.7056</strain>
    </source>
</reference>
<gene>
    <name evidence="2" type="ORF">SAMN04487968_11548</name>
</gene>
<feature type="transmembrane region" description="Helical" evidence="1">
    <location>
        <begin position="133"/>
        <end position="153"/>
    </location>
</feature>
<evidence type="ECO:0000256" key="1">
    <source>
        <dbReference type="SAM" id="Phobius"/>
    </source>
</evidence>
<dbReference type="STRING" id="574651.SAMN04487968_11548"/>
<organism evidence="2 3">
    <name type="scientific">Nocardioides terrae</name>
    <dbReference type="NCBI Taxonomy" id="574651"/>
    <lineage>
        <taxon>Bacteria</taxon>
        <taxon>Bacillati</taxon>
        <taxon>Actinomycetota</taxon>
        <taxon>Actinomycetes</taxon>
        <taxon>Propionibacteriales</taxon>
        <taxon>Nocardioidaceae</taxon>
        <taxon>Nocardioides</taxon>
    </lineage>
</organism>
<keyword evidence="1" id="KW-1133">Transmembrane helix</keyword>
<accession>A0A1I1N994</accession>
<keyword evidence="1" id="KW-0472">Membrane</keyword>
<protein>
    <submittedName>
        <fullName evidence="2">Uncharacterized protein</fullName>
    </submittedName>
</protein>
<keyword evidence="3" id="KW-1185">Reference proteome</keyword>
<name>A0A1I1N994_9ACTN</name>
<keyword evidence="1" id="KW-0812">Transmembrane</keyword>
<feature type="transmembrane region" description="Helical" evidence="1">
    <location>
        <begin position="77"/>
        <end position="96"/>
    </location>
</feature>
<dbReference type="AlphaFoldDB" id="A0A1I1N994"/>
<evidence type="ECO:0000313" key="3">
    <source>
        <dbReference type="Proteomes" id="UP000198832"/>
    </source>
</evidence>
<dbReference type="EMBL" id="FOLB01000015">
    <property type="protein sequence ID" value="SFC94304.1"/>
    <property type="molecule type" value="Genomic_DNA"/>
</dbReference>